<dbReference type="GO" id="GO:0009404">
    <property type="term" value="P:toxin metabolic process"/>
    <property type="evidence" value="ECO:0007669"/>
    <property type="project" value="UniProtKB-UniRule"/>
</dbReference>
<comment type="caution">
    <text evidence="4">The sequence shown here is derived from an EMBL/GenBank/DDBJ whole genome shotgun (WGS) entry which is preliminary data.</text>
</comment>
<comment type="function">
    <text evidence="2">Involved in fatty acylation of protoxin at internal lysine residues, thereby converting it to the active toxin.</text>
</comment>
<evidence type="ECO:0000313" key="6">
    <source>
        <dbReference type="Proteomes" id="UP000622638"/>
    </source>
</evidence>
<dbReference type="EC" id="2.3.1.-" evidence="2"/>
<dbReference type="Proteomes" id="UP000622638">
    <property type="component" value="Unassembled WGS sequence"/>
</dbReference>
<comment type="similarity">
    <text evidence="1 2">Belongs to the RTX toxin acyltransferase family.</text>
</comment>
<dbReference type="GO" id="GO:0005737">
    <property type="term" value="C:cytoplasm"/>
    <property type="evidence" value="ECO:0007669"/>
    <property type="project" value="UniProtKB-SubCell"/>
</dbReference>
<dbReference type="RefSeq" id="WP_155472390.1">
    <property type="nucleotide sequence ID" value="NZ_BMKG01000011.1"/>
</dbReference>
<proteinExistence type="inferred from homology"/>
<sequence>MYSFETIVGINGMSIDAEQKCAIIVGLVAQLMATQPDRCKRLAPMLHGLVPAARANQIKLYFDRFGVFIGYIAWATLSAETEHKMLAAPPFELSGAERTSGTSLWVTDFHIAAGHVPAVLEDMRDRLFADADQVTYFRFKGRRRIAKRIGRHGRHAFFATAARPALP</sequence>
<dbReference type="EMBL" id="BMKG01000011">
    <property type="protein sequence ID" value="GGC05801.1"/>
    <property type="molecule type" value="Genomic_DNA"/>
</dbReference>
<keyword evidence="2 4" id="KW-0808">Transferase</keyword>
<comment type="subcellular location">
    <subcellularLocation>
        <location evidence="2">Cytoplasm</location>
    </subcellularLocation>
</comment>
<reference evidence="3" key="1">
    <citation type="journal article" date="2014" name="Int. J. Syst. Evol. Microbiol.">
        <title>Complete genome of a new Firmicutes species belonging to the dominant human colonic microbiota ('Ruminococcus bicirculans') reveals two chromosomes and a selective capacity to utilize plant glucans.</title>
        <authorList>
            <consortium name="NISC Comparative Sequencing Program"/>
            <person name="Wegmann U."/>
            <person name="Louis P."/>
            <person name="Goesmann A."/>
            <person name="Henrissat B."/>
            <person name="Duncan S.H."/>
            <person name="Flint H.J."/>
        </authorList>
    </citation>
    <scope>NUCLEOTIDE SEQUENCE</scope>
    <source>
        <strain evidence="3">CGMCC 1.15931</strain>
    </source>
</reference>
<evidence type="ECO:0000313" key="3">
    <source>
        <dbReference type="EMBL" id="GGC05801.1"/>
    </source>
</evidence>
<dbReference type="GO" id="GO:0031640">
    <property type="term" value="P:killing of cells of another organism"/>
    <property type="evidence" value="ECO:0007669"/>
    <property type="project" value="UniProtKB-KW"/>
</dbReference>
<gene>
    <name evidence="3" type="ORF">GCM10011572_29610</name>
    <name evidence="4" type="ORF">GM672_20475</name>
</gene>
<accession>A0A6I3T0K5</accession>
<evidence type="ECO:0000313" key="4">
    <source>
        <dbReference type="EMBL" id="MTV55110.1"/>
    </source>
</evidence>
<dbReference type="OrthoDB" id="8596436at2"/>
<name>A0A6I3T0K5_9BURK</name>
<keyword evidence="2" id="KW-0204">Cytolysis</keyword>
<dbReference type="InterPro" id="IPR003996">
    <property type="entry name" value="RTX_toxin-activating_protC_bac"/>
</dbReference>
<protein>
    <recommendedName>
        <fullName evidence="2">RTX toxin-activating lysine-acyltransferase</fullName>
        <ecNumber evidence="2">2.3.1.-</ecNumber>
    </recommendedName>
</protein>
<reference evidence="3" key="4">
    <citation type="submission" date="2024-05" db="EMBL/GenBank/DDBJ databases">
        <authorList>
            <person name="Sun Q."/>
            <person name="Zhou Y."/>
        </authorList>
    </citation>
    <scope>NUCLEOTIDE SEQUENCE</scope>
    <source>
        <strain evidence="3">CGMCC 1.15931</strain>
    </source>
</reference>
<evidence type="ECO:0000256" key="2">
    <source>
        <dbReference type="RuleBase" id="RU368102"/>
    </source>
</evidence>
<organism evidence="4 5">
    <name type="scientific">Pseudoduganella buxea</name>
    <dbReference type="NCBI Taxonomy" id="1949069"/>
    <lineage>
        <taxon>Bacteria</taxon>
        <taxon>Pseudomonadati</taxon>
        <taxon>Pseudomonadota</taxon>
        <taxon>Betaproteobacteria</taxon>
        <taxon>Burkholderiales</taxon>
        <taxon>Oxalobacteraceae</taxon>
        <taxon>Telluria group</taxon>
        <taxon>Pseudoduganella</taxon>
    </lineage>
</organism>
<dbReference type="GO" id="GO:0016746">
    <property type="term" value="F:acyltransferase activity"/>
    <property type="evidence" value="ECO:0007669"/>
    <property type="project" value="UniProtKB-UniRule"/>
</dbReference>
<dbReference type="AlphaFoldDB" id="A0A6I3T0K5"/>
<evidence type="ECO:0000256" key="1">
    <source>
        <dbReference type="ARBA" id="ARBA00005686"/>
    </source>
</evidence>
<reference evidence="4 5" key="3">
    <citation type="submission" date="2019-11" db="EMBL/GenBank/DDBJ databases">
        <title>Type strains purchased from KCTC, JCM and DSMZ.</title>
        <authorList>
            <person name="Lu H."/>
        </authorList>
    </citation>
    <scope>NUCLEOTIDE SEQUENCE [LARGE SCALE GENOMIC DNA]</scope>
    <source>
        <strain evidence="4 5">KCTC 52429</strain>
    </source>
</reference>
<dbReference type="Pfam" id="PF02794">
    <property type="entry name" value="HlyC"/>
    <property type="match status" value="1"/>
</dbReference>
<dbReference type="Proteomes" id="UP000430634">
    <property type="component" value="Unassembled WGS sequence"/>
</dbReference>
<dbReference type="EMBL" id="WNKZ01000072">
    <property type="protein sequence ID" value="MTV55110.1"/>
    <property type="molecule type" value="Genomic_DNA"/>
</dbReference>
<reference evidence="6" key="2">
    <citation type="journal article" date="2019" name="Int. J. Syst. Evol. Microbiol.">
        <title>The Global Catalogue of Microorganisms (GCM) 10K type strain sequencing project: providing services to taxonomists for standard genome sequencing and annotation.</title>
        <authorList>
            <consortium name="The Broad Institute Genomics Platform"/>
            <consortium name="The Broad Institute Genome Sequencing Center for Infectious Disease"/>
            <person name="Wu L."/>
            <person name="Ma J."/>
        </authorList>
    </citation>
    <scope>NUCLEOTIDE SEQUENCE [LARGE SCALE GENOMIC DNA]</scope>
    <source>
        <strain evidence="6">CGMCC 1.15931</strain>
    </source>
</reference>
<evidence type="ECO:0000313" key="5">
    <source>
        <dbReference type="Proteomes" id="UP000430634"/>
    </source>
</evidence>
<keyword evidence="2 4" id="KW-0012">Acyltransferase</keyword>
<keyword evidence="2" id="KW-0963">Cytoplasm</keyword>
<keyword evidence="6" id="KW-1185">Reference proteome</keyword>